<accession>A0A3B1BRA1</accession>
<protein>
    <submittedName>
        <fullName evidence="3">Uncharacterized protein</fullName>
    </submittedName>
</protein>
<dbReference type="EMBL" id="UOGA01000094">
    <property type="protein sequence ID" value="VAX17301.1"/>
    <property type="molecule type" value="Genomic_DNA"/>
</dbReference>
<sequence>MIDDSYEQGEIVEKSSTIVIVVISLIALLLAYGGVVKSIGASLNLSEGVS</sequence>
<evidence type="ECO:0000313" key="3">
    <source>
        <dbReference type="EMBL" id="VAX18462.1"/>
    </source>
</evidence>
<dbReference type="AlphaFoldDB" id="A0A3B1BRA1"/>
<dbReference type="EMBL" id="UOGB01000113">
    <property type="protein sequence ID" value="VAX18462.1"/>
    <property type="molecule type" value="Genomic_DNA"/>
</dbReference>
<keyword evidence="1" id="KW-0812">Transmembrane</keyword>
<evidence type="ECO:0000256" key="1">
    <source>
        <dbReference type="SAM" id="Phobius"/>
    </source>
</evidence>
<keyword evidence="1" id="KW-0472">Membrane</keyword>
<reference evidence="3" key="1">
    <citation type="submission" date="2018-06" db="EMBL/GenBank/DDBJ databases">
        <authorList>
            <person name="Zhirakovskaya E."/>
        </authorList>
    </citation>
    <scope>NUCLEOTIDE SEQUENCE</scope>
</reference>
<name>A0A3B1BRA1_9ZZZZ</name>
<gene>
    <name evidence="3" type="ORF">MNBD_NITROSPINAE03-450</name>
    <name evidence="2" type="ORF">MNBD_NITROSPINAE04-150</name>
</gene>
<organism evidence="3">
    <name type="scientific">hydrothermal vent metagenome</name>
    <dbReference type="NCBI Taxonomy" id="652676"/>
    <lineage>
        <taxon>unclassified sequences</taxon>
        <taxon>metagenomes</taxon>
        <taxon>ecological metagenomes</taxon>
    </lineage>
</organism>
<feature type="transmembrane region" description="Helical" evidence="1">
    <location>
        <begin position="15"/>
        <end position="35"/>
    </location>
</feature>
<proteinExistence type="predicted"/>
<evidence type="ECO:0000313" key="2">
    <source>
        <dbReference type="EMBL" id="VAX17301.1"/>
    </source>
</evidence>
<feature type="non-terminal residue" evidence="3">
    <location>
        <position position="50"/>
    </location>
</feature>
<keyword evidence="1" id="KW-1133">Transmembrane helix</keyword>